<dbReference type="PANTHER" id="PTHR30290">
    <property type="entry name" value="PERIPLASMIC BINDING COMPONENT OF ABC TRANSPORTER"/>
    <property type="match status" value="1"/>
</dbReference>
<dbReference type="InterPro" id="IPR000914">
    <property type="entry name" value="SBP_5_dom"/>
</dbReference>
<dbReference type="AlphaFoldDB" id="A0A838ZU77"/>
<dbReference type="PIRSF" id="PIRSF002741">
    <property type="entry name" value="MppA"/>
    <property type="match status" value="1"/>
</dbReference>
<name>A0A838ZU77_9FLAO</name>
<dbReference type="Gene3D" id="3.40.190.10">
    <property type="entry name" value="Periplasmic binding protein-like II"/>
    <property type="match status" value="1"/>
</dbReference>
<gene>
    <name evidence="2" type="ORF">HU137_11905</name>
</gene>
<protein>
    <submittedName>
        <fullName evidence="2">ABC transporter substrate-binding protein</fullName>
    </submittedName>
</protein>
<proteinExistence type="predicted"/>
<dbReference type="GO" id="GO:0015833">
    <property type="term" value="P:peptide transport"/>
    <property type="evidence" value="ECO:0007669"/>
    <property type="project" value="TreeGrafter"/>
</dbReference>
<accession>A0A838ZU77</accession>
<evidence type="ECO:0000313" key="2">
    <source>
        <dbReference type="EMBL" id="MBA5630479.1"/>
    </source>
</evidence>
<organism evidence="2 3">
    <name type="scientific">Moheibacter lacus</name>
    <dbReference type="NCBI Taxonomy" id="2745851"/>
    <lineage>
        <taxon>Bacteria</taxon>
        <taxon>Pseudomonadati</taxon>
        <taxon>Bacteroidota</taxon>
        <taxon>Flavobacteriia</taxon>
        <taxon>Flavobacteriales</taxon>
        <taxon>Weeksellaceae</taxon>
        <taxon>Moheibacter</taxon>
    </lineage>
</organism>
<dbReference type="InterPro" id="IPR039424">
    <property type="entry name" value="SBP_5"/>
</dbReference>
<evidence type="ECO:0000313" key="3">
    <source>
        <dbReference type="Proteomes" id="UP000552241"/>
    </source>
</evidence>
<dbReference type="GO" id="GO:1904680">
    <property type="term" value="F:peptide transmembrane transporter activity"/>
    <property type="evidence" value="ECO:0007669"/>
    <property type="project" value="TreeGrafter"/>
</dbReference>
<dbReference type="EMBL" id="JACDZE010000004">
    <property type="protein sequence ID" value="MBA5630479.1"/>
    <property type="molecule type" value="Genomic_DNA"/>
</dbReference>
<dbReference type="SUPFAM" id="SSF53850">
    <property type="entry name" value="Periplasmic binding protein-like II"/>
    <property type="match status" value="1"/>
</dbReference>
<dbReference type="CDD" id="cd00995">
    <property type="entry name" value="PBP2_NikA_DppA_OppA_like"/>
    <property type="match status" value="1"/>
</dbReference>
<dbReference type="Gene3D" id="3.90.76.10">
    <property type="entry name" value="Dipeptide-binding Protein, Domain 1"/>
    <property type="match status" value="1"/>
</dbReference>
<dbReference type="GO" id="GO:0043190">
    <property type="term" value="C:ATP-binding cassette (ABC) transporter complex"/>
    <property type="evidence" value="ECO:0007669"/>
    <property type="project" value="InterPro"/>
</dbReference>
<dbReference type="GO" id="GO:0030288">
    <property type="term" value="C:outer membrane-bounded periplasmic space"/>
    <property type="evidence" value="ECO:0007669"/>
    <property type="project" value="UniProtKB-ARBA"/>
</dbReference>
<dbReference type="InterPro" id="IPR030678">
    <property type="entry name" value="Peptide/Ni-bd"/>
</dbReference>
<evidence type="ECO:0000259" key="1">
    <source>
        <dbReference type="Pfam" id="PF00496"/>
    </source>
</evidence>
<dbReference type="Proteomes" id="UP000552241">
    <property type="component" value="Unassembled WGS sequence"/>
</dbReference>
<reference evidence="2 3" key="1">
    <citation type="submission" date="2020-07" db="EMBL/GenBank/DDBJ databases">
        <title>Moheibacter lacus sp. nov., a member of the family Flavobacteriaceae isolated from freshwater lake sediment.</title>
        <authorList>
            <person name="Liu Y."/>
        </authorList>
    </citation>
    <scope>NUCLEOTIDE SEQUENCE [LARGE SCALE GENOMIC DNA]</scope>
    <source>
        <strain evidence="2 3">BDHS18</strain>
    </source>
</reference>
<feature type="domain" description="Solute-binding protein family 5" evidence="1">
    <location>
        <begin position="73"/>
        <end position="447"/>
    </location>
</feature>
<sequence>MNRFLNLILFGVFSVLTFTSCSNKQEIDDSQIFRLNRYDNISSLDPTFARTQANNWVCNLMYNSLIKLNDSLQIVPDIAKFWTISEDGKTYTFTLRNNVYFHKNPVFGKDSTRIVNAKDFEYSFQRLTDPAVGGAGSWVLNNVADFKALNDSVFQMNLKEPFPPFLGLLSMKYCSVVPKEIFEKGQEEFRKTPIGTGPFQFQLWEDNVKLVLRKNPLYFEKDEKGKRLPYLEAVSMTFLPEKHSEFLQLIQGNLDMMADLDPSYKNEILTPVGELNPKYNNNINLHKYNYLSTVYLCFYLSDGNGLDLRLREAINYGIDKSKMVKYMMNGVATAAEGGFIPKGLPGYNENSGYSFQPQKARELVNSYKKEKGNVPTVQLTTVQEYADICEYIQSQLAKVGLNIAINVVPGPTMRDGKATGKFEFFRANWGADYPDAENFLSLYYSKNFAPEGPNYSHYKNEKFDQLYLNSFKESDELKREKMYREMDSLMMKSAPIVPLFYDQTSIFLQKNVKGFTMSPVKLLDLTRVYKTK</sequence>
<dbReference type="Gene3D" id="3.10.105.10">
    <property type="entry name" value="Dipeptide-binding Protein, Domain 3"/>
    <property type="match status" value="1"/>
</dbReference>
<dbReference type="PROSITE" id="PS51257">
    <property type="entry name" value="PROKAR_LIPOPROTEIN"/>
    <property type="match status" value="1"/>
</dbReference>
<keyword evidence="3" id="KW-1185">Reference proteome</keyword>
<dbReference type="Pfam" id="PF00496">
    <property type="entry name" value="SBP_bac_5"/>
    <property type="match status" value="1"/>
</dbReference>
<comment type="caution">
    <text evidence="2">The sequence shown here is derived from an EMBL/GenBank/DDBJ whole genome shotgun (WGS) entry which is preliminary data.</text>
</comment>
<dbReference type="RefSeq" id="WP_182044075.1">
    <property type="nucleotide sequence ID" value="NZ_JACDZE010000004.1"/>
</dbReference>